<dbReference type="SUPFAM" id="SSF53300">
    <property type="entry name" value="vWA-like"/>
    <property type="match status" value="1"/>
</dbReference>
<evidence type="ECO:0000313" key="2">
    <source>
        <dbReference type="EMBL" id="PXW54552.1"/>
    </source>
</evidence>
<feature type="region of interest" description="Disordered" evidence="1">
    <location>
        <begin position="210"/>
        <end position="236"/>
    </location>
</feature>
<organism evidence="2 3">
    <name type="scientific">Chelatococcus asaccharovorans</name>
    <dbReference type="NCBI Taxonomy" id="28210"/>
    <lineage>
        <taxon>Bacteria</taxon>
        <taxon>Pseudomonadati</taxon>
        <taxon>Pseudomonadota</taxon>
        <taxon>Alphaproteobacteria</taxon>
        <taxon>Hyphomicrobiales</taxon>
        <taxon>Chelatococcaceae</taxon>
        <taxon>Chelatococcus</taxon>
    </lineage>
</organism>
<gene>
    <name evidence="2" type="ORF">C7450_11183</name>
</gene>
<sequence>MKNPELPGGAIANREIHFLLLLDGSTSMTGEKVQSLNFAVADAIPEMRRAAAKNASARVVVRALRFSTDVQWVLPNGALSAEAPEPVPLTDFQWADYVRADGETAMGEAFSRLADEFEKLATRGRFFPPVIILVTDGYATDDFEAGLEKLMSNPLGKIATRLAIGVGNEVDMHCLEKFVGNPEFPPLHASDAYKLPEMIRWASVTAIARSSRPSGPATPPPLDQWITWDDAKGKVS</sequence>
<dbReference type="InterPro" id="IPR002035">
    <property type="entry name" value="VWF_A"/>
</dbReference>
<protein>
    <submittedName>
        <fullName evidence="2">Uncharacterized protein YegL</fullName>
    </submittedName>
</protein>
<dbReference type="Gene3D" id="3.40.50.410">
    <property type="entry name" value="von Willebrand factor, type A domain"/>
    <property type="match status" value="1"/>
</dbReference>
<comment type="caution">
    <text evidence="2">The sequence shown here is derived from an EMBL/GenBank/DDBJ whole genome shotgun (WGS) entry which is preliminary data.</text>
</comment>
<dbReference type="Pfam" id="PF00092">
    <property type="entry name" value="VWA"/>
    <property type="match status" value="1"/>
</dbReference>
<name>A0A2V3TYG2_9HYPH</name>
<dbReference type="Proteomes" id="UP000248021">
    <property type="component" value="Unassembled WGS sequence"/>
</dbReference>
<dbReference type="PROSITE" id="PS50234">
    <property type="entry name" value="VWFA"/>
    <property type="match status" value="1"/>
</dbReference>
<dbReference type="AlphaFoldDB" id="A0A2V3TYG2"/>
<keyword evidence="3" id="KW-1185">Reference proteome</keyword>
<evidence type="ECO:0000313" key="3">
    <source>
        <dbReference type="Proteomes" id="UP000248021"/>
    </source>
</evidence>
<dbReference type="SMART" id="SM00327">
    <property type="entry name" value="VWA"/>
    <property type="match status" value="1"/>
</dbReference>
<evidence type="ECO:0000256" key="1">
    <source>
        <dbReference type="SAM" id="MobiDB-lite"/>
    </source>
</evidence>
<reference evidence="2 3" key="1">
    <citation type="submission" date="2018-05" db="EMBL/GenBank/DDBJ databases">
        <title>Genomic Encyclopedia of Type Strains, Phase IV (KMG-IV): sequencing the most valuable type-strain genomes for metagenomic binning, comparative biology and taxonomic classification.</title>
        <authorList>
            <person name="Goeker M."/>
        </authorList>
    </citation>
    <scope>NUCLEOTIDE SEQUENCE [LARGE SCALE GENOMIC DNA]</scope>
    <source>
        <strain evidence="2 3">DSM 6462</strain>
    </source>
</reference>
<proteinExistence type="predicted"/>
<dbReference type="InterPro" id="IPR036465">
    <property type="entry name" value="vWFA_dom_sf"/>
</dbReference>
<dbReference type="EMBL" id="QJJK01000011">
    <property type="protein sequence ID" value="PXW54552.1"/>
    <property type="molecule type" value="Genomic_DNA"/>
</dbReference>
<accession>A0A2V3TYG2</accession>